<dbReference type="InterPro" id="IPR038740">
    <property type="entry name" value="BioF2-like_GNAT_dom"/>
</dbReference>
<name>A0A0K2GIG3_NITMO</name>
<organism evidence="2 3">
    <name type="scientific">Nitrospira moscoviensis</name>
    <dbReference type="NCBI Taxonomy" id="42253"/>
    <lineage>
        <taxon>Bacteria</taxon>
        <taxon>Pseudomonadati</taxon>
        <taxon>Nitrospirota</taxon>
        <taxon>Nitrospiria</taxon>
        <taxon>Nitrospirales</taxon>
        <taxon>Nitrospiraceae</taxon>
        <taxon>Nitrospira</taxon>
    </lineage>
</organism>
<dbReference type="InterPro" id="IPR016181">
    <property type="entry name" value="Acyl_CoA_acyltransferase"/>
</dbReference>
<proteinExistence type="predicted"/>
<gene>
    <name evidence="2" type="ORF">NITMOv2_4378</name>
</gene>
<protein>
    <recommendedName>
        <fullName evidence="1">BioF2-like acetyltransferase domain-containing protein</fullName>
    </recommendedName>
</protein>
<sequence>MTDGADRFLLLDAAVPQQRAQWLALWEAWPQRDVVAHPGYVQLFARAEERTICACQAGGDGAVLFPLIVRPLRLEPWVGEEQEDACDLASPYGYGGPFGWGRYSADAFWSGFDRWAQNVKAVSLFTRLSLFPDRLIPFQGETVVKGPAVVVSLDLPADRLLESYDKAARKNVRQAERAGVTVEVDVQCRRLGDFLGVYYSTMDRLGARPMYYFPRTFFESLMGQLPGQAVLFHAVHGERVLSTELLLVSEDYLYSFLNGTLEEGMPVRANPLLRHAVNLWATTQGKRYVVLGGGYEAAADSLFRYKQRYAPDRARSFCVGTRILNGSLYECLLDRRAAWEHERGRAWSPRGEFFPAYRAVLSSTAVAPAA</sequence>
<keyword evidence="3" id="KW-1185">Reference proteome</keyword>
<reference evidence="2 3" key="1">
    <citation type="journal article" date="2015" name="Proc. Natl. Acad. Sci. U.S.A.">
        <title>Expanded metabolic versatility of ubiquitous nitrite-oxidizing bacteria from the genus Nitrospira.</title>
        <authorList>
            <person name="Koch H."/>
            <person name="Lucker S."/>
            <person name="Albertsen M."/>
            <person name="Kitzinger K."/>
            <person name="Herbold C."/>
            <person name="Spieck E."/>
            <person name="Nielsen P.H."/>
            <person name="Wagner M."/>
            <person name="Daims H."/>
        </authorList>
    </citation>
    <scope>NUCLEOTIDE SEQUENCE [LARGE SCALE GENOMIC DNA]</scope>
    <source>
        <strain evidence="2 3">NSP M-1</strain>
    </source>
</reference>
<dbReference type="KEGG" id="nmv:NITMOv2_4378"/>
<dbReference type="Pfam" id="PF13480">
    <property type="entry name" value="Acetyltransf_6"/>
    <property type="match status" value="1"/>
</dbReference>
<evidence type="ECO:0000259" key="1">
    <source>
        <dbReference type="Pfam" id="PF13480"/>
    </source>
</evidence>
<dbReference type="PATRIC" id="fig|42253.5.peg.4320"/>
<feature type="domain" description="BioF2-like acetyltransferase" evidence="1">
    <location>
        <begin position="167"/>
        <end position="306"/>
    </location>
</feature>
<dbReference type="Gene3D" id="3.40.630.30">
    <property type="match status" value="1"/>
</dbReference>
<dbReference type="AlphaFoldDB" id="A0A0K2GIG3"/>
<dbReference type="Proteomes" id="UP000069205">
    <property type="component" value="Chromosome"/>
</dbReference>
<evidence type="ECO:0000313" key="3">
    <source>
        <dbReference type="Proteomes" id="UP000069205"/>
    </source>
</evidence>
<dbReference type="STRING" id="42253.NITMOv2_4378"/>
<accession>A0A0K2GIG3</accession>
<dbReference type="RefSeq" id="WP_053381560.1">
    <property type="nucleotide sequence ID" value="NZ_CP011801.1"/>
</dbReference>
<dbReference type="OrthoDB" id="9785911at2"/>
<evidence type="ECO:0000313" key="2">
    <source>
        <dbReference type="EMBL" id="ALA60753.1"/>
    </source>
</evidence>
<dbReference type="EMBL" id="CP011801">
    <property type="protein sequence ID" value="ALA60753.1"/>
    <property type="molecule type" value="Genomic_DNA"/>
</dbReference>
<dbReference type="SUPFAM" id="SSF55729">
    <property type="entry name" value="Acyl-CoA N-acyltransferases (Nat)"/>
    <property type="match status" value="1"/>
</dbReference>